<evidence type="ECO:0000313" key="1">
    <source>
        <dbReference type="EMBL" id="EAY00340.1"/>
    </source>
</evidence>
<keyword evidence="2" id="KW-1185">Reference proteome</keyword>
<dbReference type="Proteomes" id="UP000001542">
    <property type="component" value="Unassembled WGS sequence"/>
</dbReference>
<dbReference type="VEuPathDB" id="TrichDB:TVAG_307860"/>
<dbReference type="RefSeq" id="XP_001313269.1">
    <property type="nucleotide sequence ID" value="XM_001313268.1"/>
</dbReference>
<dbReference type="InParanoid" id="A2F439"/>
<reference evidence="1" key="1">
    <citation type="submission" date="2006-10" db="EMBL/GenBank/DDBJ databases">
        <authorList>
            <person name="Amadeo P."/>
            <person name="Zhao Q."/>
            <person name="Wortman J."/>
            <person name="Fraser-Liggett C."/>
            <person name="Carlton J."/>
        </authorList>
    </citation>
    <scope>NUCLEOTIDE SEQUENCE</scope>
    <source>
        <strain evidence="1">G3</strain>
    </source>
</reference>
<proteinExistence type="predicted"/>
<gene>
    <name evidence="1" type="ORF">TVAG_307860</name>
</gene>
<dbReference type="VEuPathDB" id="TrichDB:TVAGG3_0688040"/>
<dbReference type="OrthoDB" id="10681117at2759"/>
<name>A2F439_TRIV3</name>
<organism evidence="1 2">
    <name type="scientific">Trichomonas vaginalis (strain ATCC PRA-98 / G3)</name>
    <dbReference type="NCBI Taxonomy" id="412133"/>
    <lineage>
        <taxon>Eukaryota</taxon>
        <taxon>Metamonada</taxon>
        <taxon>Parabasalia</taxon>
        <taxon>Trichomonadida</taxon>
        <taxon>Trichomonadidae</taxon>
        <taxon>Trichomonas</taxon>
    </lineage>
</organism>
<dbReference type="EMBL" id="DS113605">
    <property type="protein sequence ID" value="EAY00340.1"/>
    <property type="molecule type" value="Genomic_DNA"/>
</dbReference>
<dbReference type="KEGG" id="tva:4758155"/>
<evidence type="ECO:0000313" key="2">
    <source>
        <dbReference type="Proteomes" id="UP000001542"/>
    </source>
</evidence>
<sequence>MGPGAWVANPHINRYKQEFIEPFMAKYVWSMELPNDKTFGLPSFYYIEPPLLHTEQFNCDDNYETNINKCAADGSQICQVIKDFGRRNINGKLRCTVNWNGKGSQISYLFYGAGRDFKLKSLFDALSKYNYSGVSLDSISSLYAYYNTDMPTDLCPFSLLDDKNFDREFLILPFFNVFKNLSKYAPNGYMLNSMIVFPQFTKWAVTAGYEISMKTIYGMPKGESQHFWQNRFALGSRPNSHLDSSSGWDKFEEYFSYCSIV</sequence>
<reference evidence="1" key="2">
    <citation type="journal article" date="2007" name="Science">
        <title>Draft genome sequence of the sexually transmitted pathogen Trichomonas vaginalis.</title>
        <authorList>
            <person name="Carlton J.M."/>
            <person name="Hirt R.P."/>
            <person name="Silva J.C."/>
            <person name="Delcher A.L."/>
            <person name="Schatz M."/>
            <person name="Zhao Q."/>
            <person name="Wortman J.R."/>
            <person name="Bidwell S.L."/>
            <person name="Alsmark U.C.M."/>
            <person name="Besteiro S."/>
            <person name="Sicheritz-Ponten T."/>
            <person name="Noel C.J."/>
            <person name="Dacks J.B."/>
            <person name="Foster P.G."/>
            <person name="Simillion C."/>
            <person name="Van de Peer Y."/>
            <person name="Miranda-Saavedra D."/>
            <person name="Barton G.J."/>
            <person name="Westrop G.D."/>
            <person name="Mueller S."/>
            <person name="Dessi D."/>
            <person name="Fiori P.L."/>
            <person name="Ren Q."/>
            <person name="Paulsen I."/>
            <person name="Zhang H."/>
            <person name="Bastida-Corcuera F.D."/>
            <person name="Simoes-Barbosa A."/>
            <person name="Brown M.T."/>
            <person name="Hayes R.D."/>
            <person name="Mukherjee M."/>
            <person name="Okumura C.Y."/>
            <person name="Schneider R."/>
            <person name="Smith A.J."/>
            <person name="Vanacova S."/>
            <person name="Villalvazo M."/>
            <person name="Haas B.J."/>
            <person name="Pertea M."/>
            <person name="Feldblyum T.V."/>
            <person name="Utterback T.R."/>
            <person name="Shu C.L."/>
            <person name="Osoegawa K."/>
            <person name="de Jong P.J."/>
            <person name="Hrdy I."/>
            <person name="Horvathova L."/>
            <person name="Zubacova Z."/>
            <person name="Dolezal P."/>
            <person name="Malik S.B."/>
            <person name="Logsdon J.M. Jr."/>
            <person name="Henze K."/>
            <person name="Gupta A."/>
            <person name="Wang C.C."/>
            <person name="Dunne R.L."/>
            <person name="Upcroft J.A."/>
            <person name="Upcroft P."/>
            <person name="White O."/>
            <person name="Salzberg S.L."/>
            <person name="Tang P."/>
            <person name="Chiu C.-H."/>
            <person name="Lee Y.-S."/>
            <person name="Embley T.M."/>
            <person name="Coombs G.H."/>
            <person name="Mottram J.C."/>
            <person name="Tachezy J."/>
            <person name="Fraser-Liggett C.M."/>
            <person name="Johnson P.J."/>
        </authorList>
    </citation>
    <scope>NUCLEOTIDE SEQUENCE [LARGE SCALE GENOMIC DNA]</scope>
    <source>
        <strain evidence="1">G3</strain>
    </source>
</reference>
<accession>A2F439</accession>
<protein>
    <submittedName>
        <fullName evidence="1">Uncharacterized protein</fullName>
    </submittedName>
</protein>
<dbReference type="AlphaFoldDB" id="A2F439"/>